<feature type="non-terminal residue" evidence="1">
    <location>
        <position position="1"/>
    </location>
</feature>
<dbReference type="PANTHER" id="PTHR31288:SF5">
    <property type="entry name" value="PROTEIN MANNAN SYNTHESIS-RELATED 1"/>
    <property type="match status" value="1"/>
</dbReference>
<name>S8CJC4_9LAMI</name>
<comment type="caution">
    <text evidence="1">The sequence shown here is derived from an EMBL/GenBank/DDBJ whole genome shotgun (WGS) entry which is preliminary data.</text>
</comment>
<dbReference type="OrthoDB" id="1899018at2759"/>
<evidence type="ECO:0000313" key="1">
    <source>
        <dbReference type="EMBL" id="EPS66825.1"/>
    </source>
</evidence>
<protein>
    <submittedName>
        <fullName evidence="1">Uncharacterized protein</fullName>
    </submittedName>
</protein>
<dbReference type="InterPro" id="IPR024709">
    <property type="entry name" value="FucosylTrfase_pln"/>
</dbReference>
<dbReference type="AlphaFoldDB" id="S8CJC4"/>
<sequence length="120" mass="13090">EGDKKKSSSGYIFFTLIRGPEYHALQVANAVRVARFLGATLAIPDIRGTNSTNARPFGDVYDVDNFIASLEGVVQVDKTPPPLPRMSLGIPQTLTGDFIASEIKPAFENNHNALKIFTQI</sequence>
<dbReference type="EMBL" id="AUSU01003456">
    <property type="protein sequence ID" value="EPS66825.1"/>
    <property type="molecule type" value="Genomic_DNA"/>
</dbReference>
<dbReference type="Proteomes" id="UP000015453">
    <property type="component" value="Unassembled WGS sequence"/>
</dbReference>
<reference evidence="1 2" key="1">
    <citation type="journal article" date="2013" name="BMC Genomics">
        <title>The miniature genome of a carnivorous plant Genlisea aurea contains a low number of genes and short non-coding sequences.</title>
        <authorList>
            <person name="Leushkin E.V."/>
            <person name="Sutormin R.A."/>
            <person name="Nabieva E.R."/>
            <person name="Penin A.A."/>
            <person name="Kondrashov A.S."/>
            <person name="Logacheva M.D."/>
        </authorList>
    </citation>
    <scope>NUCLEOTIDE SEQUENCE [LARGE SCALE GENOMIC DNA]</scope>
</reference>
<evidence type="ECO:0000313" key="2">
    <source>
        <dbReference type="Proteomes" id="UP000015453"/>
    </source>
</evidence>
<dbReference type="PANTHER" id="PTHR31288">
    <property type="entry name" value="O-FUCOSYLTRANSFERASE FAMILY PROTEIN"/>
    <property type="match status" value="1"/>
</dbReference>
<organism evidence="1 2">
    <name type="scientific">Genlisea aurea</name>
    <dbReference type="NCBI Taxonomy" id="192259"/>
    <lineage>
        <taxon>Eukaryota</taxon>
        <taxon>Viridiplantae</taxon>
        <taxon>Streptophyta</taxon>
        <taxon>Embryophyta</taxon>
        <taxon>Tracheophyta</taxon>
        <taxon>Spermatophyta</taxon>
        <taxon>Magnoliopsida</taxon>
        <taxon>eudicotyledons</taxon>
        <taxon>Gunneridae</taxon>
        <taxon>Pentapetalae</taxon>
        <taxon>asterids</taxon>
        <taxon>lamiids</taxon>
        <taxon>Lamiales</taxon>
        <taxon>Lentibulariaceae</taxon>
        <taxon>Genlisea</taxon>
    </lineage>
</organism>
<gene>
    <name evidence="1" type="ORF">M569_07951</name>
</gene>
<proteinExistence type="predicted"/>
<feature type="non-terminal residue" evidence="1">
    <location>
        <position position="120"/>
    </location>
</feature>
<keyword evidence="2" id="KW-1185">Reference proteome</keyword>
<accession>S8CJC4</accession>